<dbReference type="EMBL" id="CAXAMM010018402">
    <property type="protein sequence ID" value="CAK9043263.1"/>
    <property type="molecule type" value="Genomic_DNA"/>
</dbReference>
<feature type="non-terminal residue" evidence="2">
    <location>
        <position position="241"/>
    </location>
</feature>
<organism evidence="2 3">
    <name type="scientific">Durusdinium trenchii</name>
    <dbReference type="NCBI Taxonomy" id="1381693"/>
    <lineage>
        <taxon>Eukaryota</taxon>
        <taxon>Sar</taxon>
        <taxon>Alveolata</taxon>
        <taxon>Dinophyceae</taxon>
        <taxon>Suessiales</taxon>
        <taxon>Symbiodiniaceae</taxon>
        <taxon>Durusdinium</taxon>
    </lineage>
</organism>
<proteinExistence type="predicted"/>
<evidence type="ECO:0000313" key="2">
    <source>
        <dbReference type="EMBL" id="CAK9043263.1"/>
    </source>
</evidence>
<gene>
    <name evidence="2" type="ORF">SCF082_LOCUS24772</name>
</gene>
<accession>A0ABP0LWY5</accession>
<sequence>MTGTLGATAEEGNGSTLRRDAAGTLEGTLKENFGASFQDHTMLKATTNPGLGGLSEPEVVPSEDAKVALRRCRELLRTVPLEDFGANEDLWLPPAEGLEGEASEPKLQAEEDPQGGGLFLSHVWDEPFAWAEHFQQSFASAKALQVSTALQEAERRHLHEEGAAARVWVDFASLPPPVSPSDHPLEQTIFGPYRLPVEELKRFVPRENGREPSKATLAKKGYTLMHLPEGHHFTGSMRKTE</sequence>
<comment type="caution">
    <text evidence="2">The sequence shown here is derived from an EMBL/GenBank/DDBJ whole genome shotgun (WGS) entry which is preliminary data.</text>
</comment>
<reference evidence="2 3" key="1">
    <citation type="submission" date="2024-02" db="EMBL/GenBank/DDBJ databases">
        <authorList>
            <person name="Chen Y."/>
            <person name="Shah S."/>
            <person name="Dougan E. K."/>
            <person name="Thang M."/>
            <person name="Chan C."/>
        </authorList>
    </citation>
    <scope>NUCLEOTIDE SEQUENCE [LARGE SCALE GENOMIC DNA]</scope>
</reference>
<feature type="region of interest" description="Disordered" evidence="1">
    <location>
        <begin position="1"/>
        <end position="23"/>
    </location>
</feature>
<keyword evidence="3" id="KW-1185">Reference proteome</keyword>
<name>A0ABP0LWY5_9DINO</name>
<evidence type="ECO:0000256" key="1">
    <source>
        <dbReference type="SAM" id="MobiDB-lite"/>
    </source>
</evidence>
<dbReference type="Proteomes" id="UP001642464">
    <property type="component" value="Unassembled WGS sequence"/>
</dbReference>
<protein>
    <submittedName>
        <fullName evidence="2">Uncharacterized protein</fullName>
    </submittedName>
</protein>
<feature type="region of interest" description="Disordered" evidence="1">
    <location>
        <begin position="92"/>
        <end position="113"/>
    </location>
</feature>
<evidence type="ECO:0000313" key="3">
    <source>
        <dbReference type="Proteomes" id="UP001642464"/>
    </source>
</evidence>